<proteinExistence type="predicted"/>
<feature type="transmembrane region" description="Helical" evidence="1">
    <location>
        <begin position="560"/>
        <end position="580"/>
    </location>
</feature>
<sequence>MTQYFQNNMKNWNVPGVAVAVVKNGEELYKSGFVVSDVETQNPVDPDSTTFPAASVSKLFTATAIMQLYQKGKLDLNENIQSYLDDISIKNPYKEEVTCQNLLTHSSGLDEGSELDGGTLDKDAIKSSKQYFKEHIPSVIIRPNSVCRYSNIGYNLLGYIVEKVSGKSYEKYVTNNILEPLDMKHSSVRIENDSMASGYEYSDGKYQKTSFAYQYTSGSSGVISTVSDMENFMIMHLNNGMFKDNCIIDADTEMLMQKKQFANHEVFDGMGEGFIRSSRNGVHILKHEGALPGYTTTLLLLPNQKFGIYVATNSLNGMLFNFEKTFLDYFLGVENVVNNEENTSNNIDKYVGTYRSYDGISIKNISKIFASIDDTAEFKVNKAFDGNLTVSFYEQSKEKVSTKLIDQSNGIFLRKDGKGYITFREDKNGNIKYVFNNISHQTYLKIRNLGTMQSICLSLLFLILILLGSFLIIIIKAIRRKLKNNRKLWLMNGFINMLYVVDFVGIFVLEAYMILHYDYRLVWTIYILLTVIFLTILLNIYSLFIFGYGIIKKKFDKRTILKFTMIQMVQLLFIINLAYFNMIGYHVF</sequence>
<dbReference type="Pfam" id="PF00144">
    <property type="entry name" value="Beta-lactamase"/>
    <property type="match status" value="1"/>
</dbReference>
<keyword evidence="3" id="KW-0378">Hydrolase</keyword>
<keyword evidence="4" id="KW-1185">Reference proteome</keyword>
<organism evidence="3 4">
    <name type="scientific">Anaerosacchariphilus polymeriproducens</name>
    <dbReference type="NCBI Taxonomy" id="1812858"/>
    <lineage>
        <taxon>Bacteria</taxon>
        <taxon>Bacillati</taxon>
        <taxon>Bacillota</taxon>
        <taxon>Clostridia</taxon>
        <taxon>Lachnospirales</taxon>
        <taxon>Lachnospiraceae</taxon>
        <taxon>Anaerosacchariphilus</taxon>
    </lineage>
</organism>
<name>A0A371B0C7_9FIRM</name>
<dbReference type="GO" id="GO:0016787">
    <property type="term" value="F:hydrolase activity"/>
    <property type="evidence" value="ECO:0007669"/>
    <property type="project" value="UniProtKB-KW"/>
</dbReference>
<gene>
    <name evidence="3" type="ORF">DWV06_00305</name>
</gene>
<keyword evidence="1" id="KW-1133">Transmembrane helix</keyword>
<feature type="transmembrane region" description="Helical" evidence="1">
    <location>
        <begin position="457"/>
        <end position="478"/>
    </location>
</feature>
<feature type="transmembrane region" description="Helical" evidence="1">
    <location>
        <begin position="490"/>
        <end position="515"/>
    </location>
</feature>
<dbReference type="PANTHER" id="PTHR46825:SF9">
    <property type="entry name" value="BETA-LACTAMASE-RELATED DOMAIN-CONTAINING PROTEIN"/>
    <property type="match status" value="1"/>
</dbReference>
<dbReference type="SUPFAM" id="SSF56601">
    <property type="entry name" value="beta-lactamase/transpeptidase-like"/>
    <property type="match status" value="1"/>
</dbReference>
<feature type="transmembrane region" description="Helical" evidence="1">
    <location>
        <begin position="521"/>
        <end position="548"/>
    </location>
</feature>
<dbReference type="InterPro" id="IPR050491">
    <property type="entry name" value="AmpC-like"/>
</dbReference>
<keyword evidence="1" id="KW-0472">Membrane</keyword>
<comment type="caution">
    <text evidence="3">The sequence shown here is derived from an EMBL/GenBank/DDBJ whole genome shotgun (WGS) entry which is preliminary data.</text>
</comment>
<evidence type="ECO:0000256" key="1">
    <source>
        <dbReference type="SAM" id="Phobius"/>
    </source>
</evidence>
<accession>A0A371B0C7</accession>
<keyword evidence="1" id="KW-0812">Transmembrane</keyword>
<protein>
    <submittedName>
        <fullName evidence="3">Class A beta-lactamase-related serine hydrolase</fullName>
    </submittedName>
</protein>
<dbReference type="RefSeq" id="WP_115480188.1">
    <property type="nucleotide sequence ID" value="NZ_QRCT01000003.1"/>
</dbReference>
<dbReference type="InterPro" id="IPR001466">
    <property type="entry name" value="Beta-lactam-related"/>
</dbReference>
<dbReference type="PANTHER" id="PTHR46825">
    <property type="entry name" value="D-ALANYL-D-ALANINE-CARBOXYPEPTIDASE/ENDOPEPTIDASE AMPH"/>
    <property type="match status" value="1"/>
</dbReference>
<dbReference type="InterPro" id="IPR012338">
    <property type="entry name" value="Beta-lactam/transpept-like"/>
</dbReference>
<dbReference type="Proteomes" id="UP000255036">
    <property type="component" value="Unassembled WGS sequence"/>
</dbReference>
<evidence type="ECO:0000313" key="3">
    <source>
        <dbReference type="EMBL" id="RDU25202.1"/>
    </source>
</evidence>
<dbReference type="EMBL" id="QRCT01000003">
    <property type="protein sequence ID" value="RDU25202.1"/>
    <property type="molecule type" value="Genomic_DNA"/>
</dbReference>
<evidence type="ECO:0000313" key="4">
    <source>
        <dbReference type="Proteomes" id="UP000255036"/>
    </source>
</evidence>
<dbReference type="Gene3D" id="3.40.710.10">
    <property type="entry name" value="DD-peptidase/beta-lactamase superfamily"/>
    <property type="match status" value="1"/>
</dbReference>
<reference evidence="3 4" key="1">
    <citation type="submission" date="2018-07" db="EMBL/GenBank/DDBJ databases">
        <title>Anaerosacharophilus polymeroproducens gen. nov. sp. nov., an anaerobic bacterium isolated from salt field.</title>
        <authorList>
            <person name="Kim W."/>
            <person name="Yang S.-H."/>
            <person name="Oh J."/>
            <person name="Lee J.-H."/>
            <person name="Kwon K.K."/>
        </authorList>
    </citation>
    <scope>NUCLEOTIDE SEQUENCE [LARGE SCALE GENOMIC DNA]</scope>
    <source>
        <strain evidence="3 4">MCWD5</strain>
    </source>
</reference>
<feature type="domain" description="Beta-lactamase-related" evidence="2">
    <location>
        <begin position="2"/>
        <end position="317"/>
    </location>
</feature>
<dbReference type="AlphaFoldDB" id="A0A371B0C7"/>
<evidence type="ECO:0000259" key="2">
    <source>
        <dbReference type="Pfam" id="PF00144"/>
    </source>
</evidence>